<name>F6I544_VITVI</name>
<sequence length="49" mass="5696">MRREELGRLCFARIARCVALNFRASSTGVVFTSISFKVDYAFKNLKFFK</sequence>
<accession>F6I544</accession>
<dbReference type="EMBL" id="FN596747">
    <property type="protein sequence ID" value="CCB61999.1"/>
    <property type="molecule type" value="Genomic_DNA"/>
</dbReference>
<evidence type="ECO:0000313" key="2">
    <source>
        <dbReference type="Proteomes" id="UP000009183"/>
    </source>
</evidence>
<evidence type="ECO:0000313" key="1">
    <source>
        <dbReference type="EMBL" id="CCB61999.1"/>
    </source>
</evidence>
<dbReference type="HOGENOM" id="CLU_3145550_0_0_1"/>
<dbReference type="AlphaFoldDB" id="F6I544"/>
<keyword evidence="2" id="KW-1185">Reference proteome</keyword>
<dbReference type="Proteomes" id="UP000009183">
    <property type="component" value="Chromosome 19"/>
</dbReference>
<dbReference type="PaxDb" id="29760-VIT_19s0015g00290.t01"/>
<organism evidence="1 2">
    <name type="scientific">Vitis vinifera</name>
    <name type="common">Grape</name>
    <dbReference type="NCBI Taxonomy" id="29760"/>
    <lineage>
        <taxon>Eukaryota</taxon>
        <taxon>Viridiplantae</taxon>
        <taxon>Streptophyta</taxon>
        <taxon>Embryophyta</taxon>
        <taxon>Tracheophyta</taxon>
        <taxon>Spermatophyta</taxon>
        <taxon>Magnoliopsida</taxon>
        <taxon>eudicotyledons</taxon>
        <taxon>Gunneridae</taxon>
        <taxon>Pentapetalae</taxon>
        <taxon>rosids</taxon>
        <taxon>Vitales</taxon>
        <taxon>Vitaceae</taxon>
        <taxon>Viteae</taxon>
        <taxon>Vitis</taxon>
    </lineage>
</organism>
<protein>
    <submittedName>
        <fullName evidence="1">Uncharacterized protein</fullName>
    </submittedName>
</protein>
<proteinExistence type="predicted"/>
<gene>
    <name evidence="1" type="ordered locus">VIT_19s0015g00290</name>
</gene>
<reference evidence="2" key="1">
    <citation type="journal article" date="2007" name="Nature">
        <title>The grapevine genome sequence suggests ancestral hexaploidization in major angiosperm phyla.</title>
        <authorList>
            <consortium name="The French-Italian Public Consortium for Grapevine Genome Characterization."/>
            <person name="Jaillon O."/>
            <person name="Aury J.-M."/>
            <person name="Noel B."/>
            <person name="Policriti A."/>
            <person name="Clepet C."/>
            <person name="Casagrande A."/>
            <person name="Choisne N."/>
            <person name="Aubourg S."/>
            <person name="Vitulo N."/>
            <person name="Jubin C."/>
            <person name="Vezzi A."/>
            <person name="Legeai F."/>
            <person name="Hugueney P."/>
            <person name="Dasilva C."/>
            <person name="Horner D."/>
            <person name="Mica E."/>
            <person name="Jublot D."/>
            <person name="Poulain J."/>
            <person name="Bruyere C."/>
            <person name="Billault A."/>
            <person name="Segurens B."/>
            <person name="Gouyvenoux M."/>
            <person name="Ugarte E."/>
            <person name="Cattonaro F."/>
            <person name="Anthouard V."/>
            <person name="Vico V."/>
            <person name="Del Fabbro C."/>
            <person name="Alaux M."/>
            <person name="Di Gaspero G."/>
            <person name="Dumas V."/>
            <person name="Felice N."/>
            <person name="Paillard S."/>
            <person name="Juman I."/>
            <person name="Moroldo M."/>
            <person name="Scalabrin S."/>
            <person name="Canaguier A."/>
            <person name="Le Clainche I."/>
            <person name="Malacrida G."/>
            <person name="Durand E."/>
            <person name="Pesole G."/>
            <person name="Laucou V."/>
            <person name="Chatelet P."/>
            <person name="Merdinoglu D."/>
            <person name="Delledonne M."/>
            <person name="Pezzotti M."/>
            <person name="Lecharny A."/>
            <person name="Scarpelli C."/>
            <person name="Artiguenave F."/>
            <person name="Pe M.E."/>
            <person name="Valle G."/>
            <person name="Morgante M."/>
            <person name="Caboche M."/>
            <person name="Adam-Blondon A.-F."/>
            <person name="Weissenbach J."/>
            <person name="Quetier F."/>
            <person name="Wincker P."/>
        </authorList>
    </citation>
    <scope>NUCLEOTIDE SEQUENCE [LARGE SCALE GENOMIC DNA]</scope>
    <source>
        <strain evidence="2">cv. Pinot noir / PN40024</strain>
    </source>
</reference>
<dbReference type="InParanoid" id="F6I544"/>